<gene>
    <name evidence="3" type="ORF">BJZ21_000558</name>
</gene>
<protein>
    <recommendedName>
        <fullName evidence="2">NodB homology domain-containing protein</fullName>
    </recommendedName>
</protein>
<keyword evidence="4" id="KW-1185">Reference proteome</keyword>
<evidence type="ECO:0000256" key="1">
    <source>
        <dbReference type="SAM" id="MobiDB-lite"/>
    </source>
</evidence>
<dbReference type="Pfam" id="PF01522">
    <property type="entry name" value="Polysacc_deac_1"/>
    <property type="match status" value="1"/>
</dbReference>
<dbReference type="Proteomes" id="UP000535511">
    <property type="component" value="Unassembled WGS sequence"/>
</dbReference>
<evidence type="ECO:0000313" key="3">
    <source>
        <dbReference type="EMBL" id="NYD40475.1"/>
    </source>
</evidence>
<dbReference type="GO" id="GO:0016810">
    <property type="term" value="F:hydrolase activity, acting on carbon-nitrogen (but not peptide) bonds"/>
    <property type="evidence" value="ECO:0007669"/>
    <property type="project" value="InterPro"/>
</dbReference>
<dbReference type="InterPro" id="IPR011330">
    <property type="entry name" value="Glyco_hydro/deAcase_b/a-brl"/>
</dbReference>
<name>A0A7Y9E3W0_9ACTN</name>
<accession>A0A7Y9E3W0</accession>
<feature type="compositionally biased region" description="Basic residues" evidence="1">
    <location>
        <begin position="304"/>
        <end position="319"/>
    </location>
</feature>
<sequence length="319" mass="35869">MWTLMDNSSDSSAPGYHYTTGSEWVEMTLPFSYHDRHPNRTAITQVNLRIGDNGATNPITVWFQSVDAVEDETPTFYPNGVVSIAFDDDTSDQWANSIPYLASKGLTGTLFVLGDTLDPNGFMTTAQVRSAQDDYGFEVASQSATLAGHSTDFRNGAPSDVRREMRGITKLLADEGFNAWEHLAYPKVAVHRRLMDDVASVFTSARTTVRPNYHETMPPGDAFRLRTWEVLNTDAPASIKAAIDQAKAKRGWLILTFHISRRPVVQHRVRRRGVPEHHRLPRDDGHRGRTGRQGPLQTSDPRRPGPRHRPRQPSRRART</sequence>
<dbReference type="RefSeq" id="WP_246298439.1">
    <property type="nucleotide sequence ID" value="NZ_JACCBG010000001.1"/>
</dbReference>
<organism evidence="3 4">
    <name type="scientific">Nocardioides panaciterrulae</name>
    <dbReference type="NCBI Taxonomy" id="661492"/>
    <lineage>
        <taxon>Bacteria</taxon>
        <taxon>Bacillati</taxon>
        <taxon>Actinomycetota</taxon>
        <taxon>Actinomycetes</taxon>
        <taxon>Propionibacteriales</taxon>
        <taxon>Nocardioidaceae</taxon>
        <taxon>Nocardioides</taxon>
    </lineage>
</organism>
<proteinExistence type="predicted"/>
<reference evidence="3 4" key="1">
    <citation type="submission" date="2020-07" db="EMBL/GenBank/DDBJ databases">
        <title>Sequencing the genomes of 1000 actinobacteria strains.</title>
        <authorList>
            <person name="Klenk H.-P."/>
        </authorList>
    </citation>
    <scope>NUCLEOTIDE SEQUENCE [LARGE SCALE GENOMIC DNA]</scope>
    <source>
        <strain evidence="3 4">DSM 21350</strain>
    </source>
</reference>
<dbReference type="EMBL" id="JACCBG010000001">
    <property type="protein sequence ID" value="NYD40475.1"/>
    <property type="molecule type" value="Genomic_DNA"/>
</dbReference>
<feature type="compositionally biased region" description="Basic and acidic residues" evidence="1">
    <location>
        <begin position="273"/>
        <end position="287"/>
    </location>
</feature>
<feature type="domain" description="NodB homology" evidence="2">
    <location>
        <begin position="79"/>
        <end position="195"/>
    </location>
</feature>
<dbReference type="AlphaFoldDB" id="A0A7Y9E3W0"/>
<comment type="caution">
    <text evidence="3">The sequence shown here is derived from an EMBL/GenBank/DDBJ whole genome shotgun (WGS) entry which is preliminary data.</text>
</comment>
<evidence type="ECO:0000259" key="2">
    <source>
        <dbReference type="Pfam" id="PF01522"/>
    </source>
</evidence>
<dbReference type="SUPFAM" id="SSF88713">
    <property type="entry name" value="Glycoside hydrolase/deacetylase"/>
    <property type="match status" value="1"/>
</dbReference>
<feature type="region of interest" description="Disordered" evidence="1">
    <location>
        <begin position="266"/>
        <end position="319"/>
    </location>
</feature>
<dbReference type="InterPro" id="IPR002509">
    <property type="entry name" value="NODB_dom"/>
</dbReference>
<dbReference type="Gene3D" id="3.20.20.370">
    <property type="entry name" value="Glycoside hydrolase/deacetylase"/>
    <property type="match status" value="1"/>
</dbReference>
<evidence type="ECO:0000313" key="4">
    <source>
        <dbReference type="Proteomes" id="UP000535511"/>
    </source>
</evidence>
<dbReference type="GO" id="GO:0005975">
    <property type="term" value="P:carbohydrate metabolic process"/>
    <property type="evidence" value="ECO:0007669"/>
    <property type="project" value="InterPro"/>
</dbReference>